<dbReference type="RefSeq" id="XP_028043887.1">
    <property type="nucleotide sequence ID" value="XM_028188086.1"/>
</dbReference>
<sequence length="162" mass="18212">MNENISERSISEGSSDFSKLDCVSFLNLLNKYVKVKLLKNSEFEGFIRCIDPISHSLILSIANHSTYHTVVVPGHAIIDVTETHTDLIPPIQTPASYVEDISVDRKSNLISWLKKNLLPVTEVNDNIVFGNVTIIPPYSINDICTDNTIVAMQMRKLIRQMP</sequence>
<dbReference type="OrthoDB" id="77463at2759"/>
<proteinExistence type="predicted"/>
<reference evidence="3" key="1">
    <citation type="submission" date="2025-08" db="UniProtKB">
        <authorList>
            <consortium name="RefSeq"/>
        </authorList>
    </citation>
    <scope>IDENTIFICATION</scope>
    <source>
        <tissue evidence="3">Silk gland</tissue>
    </source>
</reference>
<protein>
    <submittedName>
        <fullName evidence="3">Uncharacterized protein LOC114253278</fullName>
    </submittedName>
</protein>
<dbReference type="Proteomes" id="UP000504629">
    <property type="component" value="Unplaced"/>
</dbReference>
<dbReference type="AlphaFoldDB" id="A0A6J2KSD1"/>
<dbReference type="PANTHER" id="PTHR14710:SF2">
    <property type="entry name" value="GEM-ASSOCIATED PROTEIN 6"/>
    <property type="match status" value="1"/>
</dbReference>
<accession>A0A6J2KSD1</accession>
<evidence type="ECO:0000313" key="2">
    <source>
        <dbReference type="Proteomes" id="UP000504629"/>
    </source>
</evidence>
<dbReference type="Gene3D" id="2.30.30.100">
    <property type="match status" value="1"/>
</dbReference>
<dbReference type="InterPro" id="IPR046857">
    <property type="entry name" value="Gemin6_Sm-like_dom"/>
</dbReference>
<dbReference type="GO" id="GO:0005634">
    <property type="term" value="C:nucleus"/>
    <property type="evidence" value="ECO:0007669"/>
    <property type="project" value="InterPro"/>
</dbReference>
<feature type="domain" description="AD" evidence="1">
    <location>
        <begin position="76"/>
        <end position="162"/>
    </location>
</feature>
<dbReference type="GO" id="GO:0000387">
    <property type="term" value="P:spliceosomal snRNP assembly"/>
    <property type="evidence" value="ECO:0007669"/>
    <property type="project" value="TreeGrafter"/>
</dbReference>
<dbReference type="Pfam" id="PF06372">
    <property type="entry name" value="Gemin6"/>
    <property type="match status" value="1"/>
</dbReference>
<gene>
    <name evidence="3" type="primary">LOC114253278</name>
</gene>
<evidence type="ECO:0000313" key="3">
    <source>
        <dbReference type="RefSeq" id="XP_028043887.1"/>
    </source>
</evidence>
<dbReference type="InterPro" id="IPR047574">
    <property type="entry name" value="AD"/>
</dbReference>
<evidence type="ECO:0000259" key="1">
    <source>
        <dbReference type="PROSITE" id="PS52001"/>
    </source>
</evidence>
<dbReference type="PANTHER" id="PTHR14710">
    <property type="entry name" value="GEM-ASSOCIATED PROTEIN 6"/>
    <property type="match status" value="1"/>
</dbReference>
<dbReference type="InterPro" id="IPR046856">
    <property type="entry name" value="Gemin6_C"/>
</dbReference>
<dbReference type="PROSITE" id="PS52001">
    <property type="entry name" value="AD"/>
    <property type="match status" value="1"/>
</dbReference>
<dbReference type="InterPro" id="IPR009422">
    <property type="entry name" value="Gemin6"/>
</dbReference>
<name>A0A6J2KSD1_BOMMA</name>
<dbReference type="Pfam" id="PF20417">
    <property type="entry name" value="Gemin6_C"/>
    <property type="match status" value="1"/>
</dbReference>
<dbReference type="GO" id="GO:0000245">
    <property type="term" value="P:spliceosomal complex assembly"/>
    <property type="evidence" value="ECO:0007669"/>
    <property type="project" value="InterPro"/>
</dbReference>
<dbReference type="GO" id="GO:0032797">
    <property type="term" value="C:SMN complex"/>
    <property type="evidence" value="ECO:0007669"/>
    <property type="project" value="TreeGrafter"/>
</dbReference>
<keyword evidence="2" id="KW-1185">Reference proteome</keyword>
<dbReference type="KEGG" id="bman:114253278"/>
<organism evidence="2 3">
    <name type="scientific">Bombyx mandarina</name>
    <name type="common">Wild silk moth</name>
    <name type="synonym">Wild silkworm</name>
    <dbReference type="NCBI Taxonomy" id="7092"/>
    <lineage>
        <taxon>Eukaryota</taxon>
        <taxon>Metazoa</taxon>
        <taxon>Ecdysozoa</taxon>
        <taxon>Arthropoda</taxon>
        <taxon>Hexapoda</taxon>
        <taxon>Insecta</taxon>
        <taxon>Pterygota</taxon>
        <taxon>Neoptera</taxon>
        <taxon>Endopterygota</taxon>
        <taxon>Lepidoptera</taxon>
        <taxon>Glossata</taxon>
        <taxon>Ditrysia</taxon>
        <taxon>Bombycoidea</taxon>
        <taxon>Bombycidae</taxon>
        <taxon>Bombycinae</taxon>
        <taxon>Bombyx</taxon>
    </lineage>
</organism>
<dbReference type="GeneID" id="114253278"/>